<evidence type="ECO:0000256" key="2">
    <source>
        <dbReference type="ARBA" id="ARBA00004496"/>
    </source>
</evidence>
<dbReference type="GO" id="GO:0006915">
    <property type="term" value="P:apoptotic process"/>
    <property type="evidence" value="ECO:0007669"/>
    <property type="project" value="UniProtKB-KW"/>
</dbReference>
<dbReference type="InterPro" id="IPR017907">
    <property type="entry name" value="Znf_RING_CS"/>
</dbReference>
<evidence type="ECO:0000256" key="6">
    <source>
        <dbReference type="ARBA" id="ARBA00022499"/>
    </source>
</evidence>
<dbReference type="GO" id="GO:0045087">
    <property type="term" value="P:innate immune response"/>
    <property type="evidence" value="ECO:0007669"/>
    <property type="project" value="Ensembl"/>
</dbReference>
<keyword evidence="11" id="KW-0677">Repeat</keyword>
<dbReference type="InterPro" id="IPR049441">
    <property type="entry name" value="TRAF2_Znf"/>
</dbReference>
<comment type="pathway">
    <text evidence="3">Protein modification; protein ubiquitination.</text>
</comment>
<dbReference type="GO" id="GO:0008270">
    <property type="term" value="F:zinc ion binding"/>
    <property type="evidence" value="ECO:0007669"/>
    <property type="project" value="UniProtKB-UniRule"/>
</dbReference>
<dbReference type="GO" id="GO:0043254">
    <property type="term" value="P:regulation of protein-containing complex assembly"/>
    <property type="evidence" value="ECO:0007669"/>
    <property type="project" value="Ensembl"/>
</dbReference>
<dbReference type="GO" id="GO:0031996">
    <property type="term" value="F:thioesterase binding"/>
    <property type="evidence" value="ECO:0007669"/>
    <property type="project" value="Ensembl"/>
</dbReference>
<dbReference type="Gene3D" id="2.60.210.10">
    <property type="entry name" value="Apoptosis, Tumor Necrosis Factor Receptor Associated Protein 2, Chain A"/>
    <property type="match status" value="2"/>
</dbReference>
<dbReference type="PROSITE" id="PS50144">
    <property type="entry name" value="MATH"/>
    <property type="match status" value="1"/>
</dbReference>
<keyword evidence="25" id="KW-1185">Reference proteome</keyword>
<evidence type="ECO:0000256" key="17">
    <source>
        <dbReference type="ARBA" id="ARBA00023054"/>
    </source>
</evidence>
<dbReference type="Pfam" id="PF00097">
    <property type="entry name" value="zf-C3HC4"/>
    <property type="match status" value="1"/>
</dbReference>
<evidence type="ECO:0000256" key="20">
    <source>
        <dbReference type="PROSITE-ProRule" id="PRU00207"/>
    </source>
</evidence>
<evidence type="ECO:0000256" key="16">
    <source>
        <dbReference type="ARBA" id="ARBA00022990"/>
    </source>
</evidence>
<dbReference type="GO" id="GO:0033209">
    <property type="term" value="P:tumor necrosis factor-mediated signaling pathway"/>
    <property type="evidence" value="ECO:0007669"/>
    <property type="project" value="Ensembl"/>
</dbReference>
<dbReference type="InterPro" id="IPR008974">
    <property type="entry name" value="TRAF-like"/>
</dbReference>
<dbReference type="Pfam" id="PF21341">
    <property type="entry name" value="TRAF2_zf"/>
    <property type="match status" value="1"/>
</dbReference>
<dbReference type="InterPro" id="IPR001293">
    <property type="entry name" value="Znf_TRAF"/>
</dbReference>
<evidence type="ECO:0000313" key="24">
    <source>
        <dbReference type="Ensembl" id="ENSPTXP00000011361.1"/>
    </source>
</evidence>
<dbReference type="GO" id="GO:2001238">
    <property type="term" value="P:positive regulation of extrinsic apoptotic signaling pathway"/>
    <property type="evidence" value="ECO:0007669"/>
    <property type="project" value="Ensembl"/>
</dbReference>
<dbReference type="GO" id="GO:0046625">
    <property type="term" value="F:sphingolipid binding"/>
    <property type="evidence" value="ECO:0007669"/>
    <property type="project" value="Ensembl"/>
</dbReference>
<dbReference type="AlphaFoldDB" id="A0A670YRY4"/>
<dbReference type="GO" id="GO:0045121">
    <property type="term" value="C:membrane raft"/>
    <property type="evidence" value="ECO:0007669"/>
    <property type="project" value="Ensembl"/>
</dbReference>
<evidence type="ECO:0000256" key="1">
    <source>
        <dbReference type="ARBA" id="ARBA00000900"/>
    </source>
</evidence>
<keyword evidence="15" id="KW-0832">Ubl conjugation</keyword>
<dbReference type="GO" id="GO:0005829">
    <property type="term" value="C:cytosol"/>
    <property type="evidence" value="ECO:0007669"/>
    <property type="project" value="Ensembl"/>
</dbReference>
<evidence type="ECO:0000313" key="25">
    <source>
        <dbReference type="Proteomes" id="UP000472273"/>
    </source>
</evidence>
<dbReference type="GO" id="GO:0042110">
    <property type="term" value="P:T cell activation"/>
    <property type="evidence" value="ECO:0007669"/>
    <property type="project" value="Ensembl"/>
</dbReference>
<evidence type="ECO:0000256" key="12">
    <source>
        <dbReference type="ARBA" id="ARBA00022771"/>
    </source>
</evidence>
<dbReference type="PROSITE" id="PS00518">
    <property type="entry name" value="ZF_RING_1"/>
    <property type="match status" value="1"/>
</dbReference>
<dbReference type="GO" id="GO:1903265">
    <property type="term" value="P:positive regulation of tumor necrosis factor-mediated signaling pathway"/>
    <property type="evidence" value="ECO:0007669"/>
    <property type="project" value="Ensembl"/>
</dbReference>
<dbReference type="GO" id="GO:0097300">
    <property type="term" value="P:programmed necrotic cell death"/>
    <property type="evidence" value="ECO:0007669"/>
    <property type="project" value="Ensembl"/>
</dbReference>
<dbReference type="SMART" id="SM00061">
    <property type="entry name" value="MATH"/>
    <property type="match status" value="1"/>
</dbReference>
<dbReference type="InterPro" id="IPR027133">
    <property type="entry name" value="TRAF2_RING-HC"/>
</dbReference>
<evidence type="ECO:0000256" key="15">
    <source>
        <dbReference type="ARBA" id="ARBA00022843"/>
    </source>
</evidence>
<dbReference type="Pfam" id="PF16673">
    <property type="entry name" value="TRAF_BIRC3_bd"/>
    <property type="match status" value="1"/>
</dbReference>
<dbReference type="Gene3D" id="1.20.5.170">
    <property type="match status" value="1"/>
</dbReference>
<evidence type="ECO:0000259" key="22">
    <source>
        <dbReference type="PROSITE" id="PS50144"/>
    </source>
</evidence>
<feature type="zinc finger region" description="TRAF-type" evidence="20">
    <location>
        <begin position="125"/>
        <end position="166"/>
    </location>
</feature>
<dbReference type="Pfam" id="PF21355">
    <property type="entry name" value="TRAF-mep_MATH"/>
    <property type="match status" value="1"/>
</dbReference>
<protein>
    <recommendedName>
        <fullName evidence="19">TNF receptor-associated factor</fullName>
        <ecNumber evidence="19">2.3.2.27</ecNumber>
    </recommendedName>
</protein>
<keyword evidence="16" id="KW-0007">Acetylation</keyword>
<dbReference type="GO" id="GO:0061630">
    <property type="term" value="F:ubiquitin protein ligase activity"/>
    <property type="evidence" value="ECO:0007669"/>
    <property type="project" value="UniProtKB-EC"/>
</dbReference>
<dbReference type="FunFam" id="1.20.5.170:FF:000035">
    <property type="entry name" value="TNF receptor-associated factor"/>
    <property type="match status" value="1"/>
</dbReference>
<comment type="subcellular location">
    <subcellularLocation>
        <location evidence="2 19">Cytoplasm</location>
    </subcellularLocation>
</comment>
<dbReference type="InterPro" id="IPR049342">
    <property type="entry name" value="TRAF1-6_MATH_dom"/>
</dbReference>
<keyword evidence="9" id="KW-0053">Apoptosis</keyword>
<dbReference type="GO" id="GO:0035631">
    <property type="term" value="C:CD40 receptor complex"/>
    <property type="evidence" value="ECO:0007669"/>
    <property type="project" value="Ensembl"/>
</dbReference>
<dbReference type="FunFam" id="2.60.210.10:FF:000035">
    <property type="entry name" value="TNF receptor-associated factor 2"/>
    <property type="match status" value="1"/>
</dbReference>
<reference evidence="24" key="2">
    <citation type="submission" date="2025-09" db="UniProtKB">
        <authorList>
            <consortium name="Ensembl"/>
        </authorList>
    </citation>
    <scope>IDENTIFICATION</scope>
</reference>
<keyword evidence="7" id="KW-0597">Phosphoprotein</keyword>
<dbReference type="GO" id="GO:0005164">
    <property type="term" value="F:tumor necrosis factor receptor binding"/>
    <property type="evidence" value="ECO:0007669"/>
    <property type="project" value="UniProtKB-UniRule"/>
</dbReference>
<dbReference type="InterPro" id="IPR018957">
    <property type="entry name" value="Znf_C3HC4_RING-type"/>
</dbReference>
<dbReference type="GO" id="GO:0051865">
    <property type="term" value="P:protein autoubiquitination"/>
    <property type="evidence" value="ECO:0007669"/>
    <property type="project" value="Ensembl"/>
</dbReference>
<organism evidence="24 25">
    <name type="scientific">Pseudonaja textilis</name>
    <name type="common">Eastern brown snake</name>
    <dbReference type="NCBI Taxonomy" id="8673"/>
    <lineage>
        <taxon>Eukaryota</taxon>
        <taxon>Metazoa</taxon>
        <taxon>Chordata</taxon>
        <taxon>Craniata</taxon>
        <taxon>Vertebrata</taxon>
        <taxon>Euteleostomi</taxon>
        <taxon>Lepidosauria</taxon>
        <taxon>Squamata</taxon>
        <taxon>Bifurcata</taxon>
        <taxon>Unidentata</taxon>
        <taxon>Episquamata</taxon>
        <taxon>Toxicofera</taxon>
        <taxon>Serpentes</taxon>
        <taxon>Colubroidea</taxon>
        <taxon>Elapidae</taxon>
        <taxon>Hydrophiinae</taxon>
        <taxon>Pseudonaja</taxon>
    </lineage>
</organism>
<comment type="similarity">
    <text evidence="4">Belongs to the TNF receptor-associated factor family. A subfamily.</text>
</comment>
<dbReference type="InterPro" id="IPR013083">
    <property type="entry name" value="Znf_RING/FYVE/PHD"/>
</dbReference>
<keyword evidence="10 19" id="KW-0479">Metal-binding</keyword>
<dbReference type="InterPro" id="IPR012227">
    <property type="entry name" value="TNF_rcpt-assoc_TRAF_met"/>
</dbReference>
<evidence type="ECO:0000256" key="19">
    <source>
        <dbReference type="PIRNR" id="PIRNR015614"/>
    </source>
</evidence>
<dbReference type="GO" id="GO:1905670">
    <property type="term" value="P:TORC2 complex disassembly"/>
    <property type="evidence" value="ECO:0007669"/>
    <property type="project" value="Ensembl"/>
</dbReference>
<dbReference type="GO" id="GO:0000151">
    <property type="term" value="C:ubiquitin ligase complex"/>
    <property type="evidence" value="ECO:0007669"/>
    <property type="project" value="Ensembl"/>
</dbReference>
<dbReference type="InterPro" id="IPR032070">
    <property type="entry name" value="TRAF_BIRC3-bd"/>
</dbReference>
<dbReference type="GO" id="GO:0043123">
    <property type="term" value="P:positive regulation of canonical NF-kappaB signal transduction"/>
    <property type="evidence" value="ECO:0007669"/>
    <property type="project" value="Ensembl"/>
</dbReference>
<dbReference type="GeneTree" id="ENSGT00940000156621"/>
<dbReference type="GO" id="GO:0030163">
    <property type="term" value="P:protein catabolic process"/>
    <property type="evidence" value="ECO:0007669"/>
    <property type="project" value="Ensembl"/>
</dbReference>
<name>A0A670YRY4_PSETE</name>
<dbReference type="GO" id="GO:0007249">
    <property type="term" value="P:canonical NF-kappaB signal transduction"/>
    <property type="evidence" value="ECO:0007669"/>
    <property type="project" value="Ensembl"/>
</dbReference>
<evidence type="ECO:0000256" key="8">
    <source>
        <dbReference type="ARBA" id="ARBA00022679"/>
    </source>
</evidence>
<evidence type="ECO:0000256" key="14">
    <source>
        <dbReference type="ARBA" id="ARBA00022833"/>
    </source>
</evidence>
<dbReference type="GO" id="GO:0042802">
    <property type="term" value="F:identical protein binding"/>
    <property type="evidence" value="ECO:0007669"/>
    <property type="project" value="Ensembl"/>
</dbReference>
<dbReference type="EC" id="2.3.2.27" evidence="19"/>
<dbReference type="GO" id="GO:0038202">
    <property type="term" value="P:TORC1 signaling"/>
    <property type="evidence" value="ECO:0007669"/>
    <property type="project" value="Ensembl"/>
</dbReference>
<feature type="domain" description="TRAF-type" evidence="23">
    <location>
        <begin position="177"/>
        <end position="232"/>
    </location>
</feature>
<proteinExistence type="inferred from homology"/>
<dbReference type="GO" id="GO:0023019">
    <property type="term" value="P:signal transduction involved in regulation of gene expression"/>
    <property type="evidence" value="ECO:0007669"/>
    <property type="project" value="Ensembl"/>
</dbReference>
<keyword evidence="13" id="KW-0833">Ubl conjugation pathway</keyword>
<dbReference type="GO" id="GO:0012506">
    <property type="term" value="C:vesicle membrane"/>
    <property type="evidence" value="ECO:0007669"/>
    <property type="project" value="Ensembl"/>
</dbReference>
<dbReference type="OMA" id="INESCSW"/>
<keyword evidence="6" id="KW-1017">Isopeptide bond</keyword>
<evidence type="ECO:0000256" key="7">
    <source>
        <dbReference type="ARBA" id="ARBA00022553"/>
    </source>
</evidence>
<dbReference type="GO" id="GO:0070534">
    <property type="term" value="P:protein K63-linked ubiquitination"/>
    <property type="evidence" value="ECO:0007669"/>
    <property type="project" value="Ensembl"/>
</dbReference>
<feature type="zinc finger region" description="TRAF-type" evidence="20">
    <location>
        <begin position="177"/>
        <end position="232"/>
    </location>
</feature>
<evidence type="ECO:0000256" key="5">
    <source>
        <dbReference type="ARBA" id="ARBA00022490"/>
    </source>
</evidence>
<dbReference type="SUPFAM" id="SSF49599">
    <property type="entry name" value="TRAF domain-like"/>
    <property type="match status" value="1"/>
</dbReference>
<dbReference type="GO" id="GO:0038203">
    <property type="term" value="P:TORC2 signaling"/>
    <property type="evidence" value="ECO:0007669"/>
    <property type="project" value="Ensembl"/>
</dbReference>
<dbReference type="GO" id="GO:0048255">
    <property type="term" value="P:mRNA stabilization"/>
    <property type="evidence" value="ECO:0007669"/>
    <property type="project" value="Ensembl"/>
</dbReference>
<keyword evidence="8" id="KW-0808">Transferase</keyword>
<dbReference type="GO" id="GO:0031625">
    <property type="term" value="F:ubiquitin protein ligase binding"/>
    <property type="evidence" value="ECO:0007669"/>
    <property type="project" value="Ensembl"/>
</dbReference>
<dbReference type="GO" id="GO:0160162">
    <property type="term" value="P:CD27 signaling pathway"/>
    <property type="evidence" value="ECO:0007669"/>
    <property type="project" value="Ensembl"/>
</dbReference>
<dbReference type="GO" id="GO:1905669">
    <property type="term" value="P:TORC1 complex assembly"/>
    <property type="evidence" value="ECO:0007669"/>
    <property type="project" value="Ensembl"/>
</dbReference>
<dbReference type="SUPFAM" id="SSF57850">
    <property type="entry name" value="RING/U-box"/>
    <property type="match status" value="1"/>
</dbReference>
<dbReference type="Gene3D" id="3.30.40.10">
    <property type="entry name" value="Zinc/RING finger domain, C3HC4 (zinc finger)"/>
    <property type="match status" value="2"/>
</dbReference>
<dbReference type="PROSITE" id="PS50145">
    <property type="entry name" value="ZF_TRAF"/>
    <property type="match status" value="2"/>
</dbReference>
<keyword evidence="12 20" id="KW-0863">Zinc-finger</keyword>
<dbReference type="PANTHER" id="PTHR10131:SF21">
    <property type="entry name" value="TNF RECEPTOR-ASSOCIATED FACTOR 2"/>
    <property type="match status" value="1"/>
</dbReference>
<dbReference type="GO" id="GO:0044877">
    <property type="term" value="F:protein-containing complex binding"/>
    <property type="evidence" value="ECO:0007669"/>
    <property type="project" value="Ensembl"/>
</dbReference>
<evidence type="ECO:0000256" key="9">
    <source>
        <dbReference type="ARBA" id="ARBA00022703"/>
    </source>
</evidence>
<dbReference type="Pfam" id="PF02176">
    <property type="entry name" value="zf-TRAF"/>
    <property type="match status" value="1"/>
</dbReference>
<keyword evidence="5 19" id="KW-0963">Cytoplasm</keyword>
<evidence type="ECO:0000256" key="11">
    <source>
        <dbReference type="ARBA" id="ARBA00022737"/>
    </source>
</evidence>
<reference evidence="24" key="1">
    <citation type="submission" date="2025-08" db="UniProtKB">
        <authorList>
            <consortium name="Ensembl"/>
        </authorList>
    </citation>
    <scope>IDENTIFICATION</scope>
</reference>
<keyword evidence="14 19" id="KW-0862">Zinc</keyword>
<dbReference type="InterPro" id="IPR001841">
    <property type="entry name" value="Znf_RING"/>
</dbReference>
<dbReference type="GO" id="GO:0035591">
    <property type="term" value="F:signaling adaptor activity"/>
    <property type="evidence" value="ECO:0007669"/>
    <property type="project" value="Ensembl"/>
</dbReference>
<dbReference type="GO" id="GO:0032743">
    <property type="term" value="P:positive regulation of interleukin-2 production"/>
    <property type="evidence" value="ECO:0007669"/>
    <property type="project" value="Ensembl"/>
</dbReference>
<dbReference type="PROSITE" id="PS50089">
    <property type="entry name" value="ZF_RING_2"/>
    <property type="match status" value="1"/>
</dbReference>
<dbReference type="GO" id="GO:0009898">
    <property type="term" value="C:cytoplasmic side of plasma membrane"/>
    <property type="evidence" value="ECO:0007669"/>
    <property type="project" value="Ensembl"/>
</dbReference>
<dbReference type="GO" id="GO:0043120">
    <property type="term" value="F:tumor necrosis factor binding"/>
    <property type="evidence" value="ECO:0007669"/>
    <property type="project" value="Ensembl"/>
</dbReference>
<feature type="domain" description="RING-type" evidence="21">
    <location>
        <begin position="34"/>
        <end position="72"/>
    </location>
</feature>
<dbReference type="SUPFAM" id="SSF57953">
    <property type="entry name" value="Trimerization domain of TRAF"/>
    <property type="match status" value="1"/>
</dbReference>
<evidence type="ECO:0000256" key="10">
    <source>
        <dbReference type="ARBA" id="ARBA00022723"/>
    </source>
</evidence>
<dbReference type="GO" id="GO:0097057">
    <property type="term" value="C:TRAF2-GSTP1 complex"/>
    <property type="evidence" value="ECO:0007669"/>
    <property type="project" value="Ensembl"/>
</dbReference>
<feature type="domain" description="MATH" evidence="22">
    <location>
        <begin position="425"/>
        <end position="562"/>
    </location>
</feature>
<accession>A0A670YRY4</accession>
<feature type="domain" description="TRAF-type" evidence="23">
    <location>
        <begin position="125"/>
        <end position="166"/>
    </location>
</feature>
<dbReference type="GO" id="GO:0002947">
    <property type="term" value="C:tumor necrosis factor receptor superfamily complex"/>
    <property type="evidence" value="ECO:0007669"/>
    <property type="project" value="Ensembl"/>
</dbReference>
<evidence type="ECO:0000256" key="4">
    <source>
        <dbReference type="ARBA" id="ARBA00006608"/>
    </source>
</evidence>
<dbReference type="GO" id="GO:0002726">
    <property type="term" value="P:positive regulation of T cell cytokine production"/>
    <property type="evidence" value="ECO:0007669"/>
    <property type="project" value="Ensembl"/>
</dbReference>
<dbReference type="CDD" id="cd16639">
    <property type="entry name" value="RING-HC_TRAF2"/>
    <property type="match status" value="1"/>
</dbReference>
<dbReference type="GO" id="GO:0046328">
    <property type="term" value="P:regulation of JNK cascade"/>
    <property type="evidence" value="ECO:0007669"/>
    <property type="project" value="Ensembl"/>
</dbReference>
<evidence type="ECO:0000259" key="23">
    <source>
        <dbReference type="PROSITE" id="PS50145"/>
    </source>
</evidence>
<dbReference type="GO" id="GO:0019901">
    <property type="term" value="F:protein kinase binding"/>
    <property type="evidence" value="ECO:0007669"/>
    <property type="project" value="Ensembl"/>
</dbReference>
<dbReference type="GO" id="GO:0097400">
    <property type="term" value="P:interleukin-17-mediated signaling pathway"/>
    <property type="evidence" value="ECO:0007669"/>
    <property type="project" value="Ensembl"/>
</dbReference>
<dbReference type="GO" id="GO:1990604">
    <property type="term" value="C:IRE1-TRAF2-ASK1 complex"/>
    <property type="evidence" value="ECO:0007669"/>
    <property type="project" value="Ensembl"/>
</dbReference>
<dbReference type="PIRSF" id="PIRSF015614">
    <property type="entry name" value="TRAF"/>
    <property type="match status" value="1"/>
</dbReference>
<dbReference type="GO" id="GO:0071732">
    <property type="term" value="P:cellular response to nitric oxide"/>
    <property type="evidence" value="ECO:0007669"/>
    <property type="project" value="Ensembl"/>
</dbReference>
<dbReference type="FunFam" id="3.30.40.10:FF:000189">
    <property type="entry name" value="TNF receptor-associated factor"/>
    <property type="match status" value="1"/>
</dbReference>
<dbReference type="GO" id="GO:0005174">
    <property type="term" value="F:CD40 receptor binding"/>
    <property type="evidence" value="ECO:0007669"/>
    <property type="project" value="Ensembl"/>
</dbReference>
<evidence type="ECO:0000256" key="3">
    <source>
        <dbReference type="ARBA" id="ARBA00004906"/>
    </source>
</evidence>
<dbReference type="GO" id="GO:0019903">
    <property type="term" value="F:protein phosphatase binding"/>
    <property type="evidence" value="ECO:0007669"/>
    <property type="project" value="Ensembl"/>
</dbReference>
<sequence length="567" mass="62877">MASANATPPGSLDVNQPGFPKEILGTELVGKYLCSECRNILRRPFQAQCGHRYCSYCLKKILSSGPQKCAACLQEGLYDEGASILETGVAFPDNAARREVESLPAICPHQGCSWKGTIKEYESCHEGSCPAMLVACPACHSLVRLGEKERHTEQECPERSLTCKYCHALFHFSESKAHEAMCPKLPLACEGCGKKKIPREKFLEHVKTCSKCKAPCRFQPVGCTHLMENEQLPEHERSHLGEHLYMLLSFVLSLGSASSKLEPLLDRLSAEAGCVLAGGRPLVPEPELPSSLELLGKCEVLERKTVTFENIVCVLNREVEKVSLVAEAASRQHQLDQEKIEALGTKVRQLERSIALKDLALDEMKHAIQEMEAASYDGIFIWKISDFARKRQEAVAGRSPAIFSPGGKTPALVLGWAREEGLQPRRDWDGVLQGFLPAVSLSARPAFYTNKYGYKMCLRIYLNGDGTGRGTHLSLFFVVMKGPNDSLLRWPFNQKVTLMLLDQNNREHIIDAFRPDVASSSFQRPISDMNIASGCPLFCPIAKMESKNSYVQEDTIFIKAIVDLTGL</sequence>
<evidence type="ECO:0000256" key="18">
    <source>
        <dbReference type="ARBA" id="ARBA00023121"/>
    </source>
</evidence>
<dbReference type="GO" id="GO:0002637">
    <property type="term" value="P:regulation of immunoglobulin production"/>
    <property type="evidence" value="ECO:0007669"/>
    <property type="project" value="Ensembl"/>
</dbReference>
<dbReference type="GO" id="GO:0043124">
    <property type="term" value="P:negative regulation of canonical NF-kappaB signal transduction"/>
    <property type="evidence" value="ECO:0007669"/>
    <property type="project" value="Ensembl"/>
</dbReference>
<dbReference type="GO" id="GO:0038061">
    <property type="term" value="P:non-canonical NF-kappaB signal transduction"/>
    <property type="evidence" value="ECO:0007669"/>
    <property type="project" value="Ensembl"/>
</dbReference>
<comment type="catalytic activity">
    <reaction evidence="1 19">
        <text>S-ubiquitinyl-[E2 ubiquitin-conjugating enzyme]-L-cysteine + [acceptor protein]-L-lysine = [E2 ubiquitin-conjugating enzyme]-L-cysteine + N(6)-ubiquitinyl-[acceptor protein]-L-lysine.</text>
        <dbReference type="EC" id="2.3.2.27"/>
    </reaction>
</comment>
<dbReference type="GO" id="GO:0023035">
    <property type="term" value="P:CD40 signaling pathway"/>
    <property type="evidence" value="ECO:0007669"/>
    <property type="project" value="Ensembl"/>
</dbReference>
<evidence type="ECO:0000259" key="21">
    <source>
        <dbReference type="PROSITE" id="PS50089"/>
    </source>
</evidence>
<evidence type="ECO:0000256" key="13">
    <source>
        <dbReference type="ARBA" id="ARBA00022786"/>
    </source>
</evidence>
<gene>
    <name evidence="24" type="primary">TRAF2</name>
</gene>
<keyword evidence="18" id="KW-0446">Lipid-binding</keyword>
<dbReference type="PANTHER" id="PTHR10131">
    <property type="entry name" value="TNF RECEPTOR ASSOCIATED FACTOR"/>
    <property type="match status" value="1"/>
</dbReference>
<dbReference type="Ensembl" id="ENSPTXT00000011729.1">
    <property type="protein sequence ID" value="ENSPTXP00000011361.1"/>
    <property type="gene ID" value="ENSPTXG00000008013.1"/>
</dbReference>
<dbReference type="Proteomes" id="UP000472273">
    <property type="component" value="Unplaced"/>
</dbReference>
<dbReference type="InterPro" id="IPR002083">
    <property type="entry name" value="MATH/TRAF_dom"/>
</dbReference>
<keyword evidence="17" id="KW-0175">Coiled coil</keyword>